<dbReference type="AlphaFoldDB" id="A0A1Q8Y931"/>
<dbReference type="EMBL" id="MSYM01000020">
    <property type="protein sequence ID" value="OLP04525.1"/>
    <property type="molecule type" value="Genomic_DNA"/>
</dbReference>
<accession>A0A1Q8Y931</accession>
<dbReference type="RefSeq" id="WP_075588311.1">
    <property type="nucleotide sequence ID" value="NZ_MSYM01000020.1"/>
</dbReference>
<sequence length="261" mass="28807">MPRFKTETFHVENTAGTRVSLSVVININAQGQFYALLPGLYRDSFSSLDSYKIGHTPTKGDGGFRVVADIFEALRADIQQGLQLHLTPVICEVPVVRYNIESHVSFATDDEGNIFPNAGFSGASWDEGANRSMYGSHHATNQVRGGYSITVGARAMLKRIITHGENVRVEYENFYDGGSHLKSDNPANLLNSWIAMDLGKNPKELPYTPKTALFFHNLLLGMARLNQQIQAATFEQEALLQLIEKQASVPLLQMPAAPRLG</sequence>
<evidence type="ECO:0000313" key="2">
    <source>
        <dbReference type="Proteomes" id="UP000185911"/>
    </source>
</evidence>
<comment type="caution">
    <text evidence="1">The sequence shown here is derived from an EMBL/GenBank/DDBJ whole genome shotgun (WGS) entry which is preliminary data.</text>
</comment>
<protein>
    <submittedName>
        <fullName evidence="1">Uncharacterized protein</fullName>
    </submittedName>
</protein>
<gene>
    <name evidence="1" type="ORF">BLL52_4285</name>
</gene>
<evidence type="ECO:0000313" key="1">
    <source>
        <dbReference type="EMBL" id="OLP04525.1"/>
    </source>
</evidence>
<proteinExistence type="predicted"/>
<organism evidence="1 2">
    <name type="scientific">Rhodoferax antarcticus ANT.BR</name>
    <dbReference type="NCBI Taxonomy" id="1111071"/>
    <lineage>
        <taxon>Bacteria</taxon>
        <taxon>Pseudomonadati</taxon>
        <taxon>Pseudomonadota</taxon>
        <taxon>Betaproteobacteria</taxon>
        <taxon>Burkholderiales</taxon>
        <taxon>Comamonadaceae</taxon>
        <taxon>Rhodoferax</taxon>
    </lineage>
</organism>
<reference evidence="1 2" key="1">
    <citation type="submission" date="2017-01" db="EMBL/GenBank/DDBJ databases">
        <title>Genome sequence of Rhodoferax antarcticus ANT.BR, a psychrophilic purple nonsulfur bacterium from an Antarctic microbial mat.</title>
        <authorList>
            <person name="Baker J."/>
            <person name="Riester C."/>
            <person name="Skinner B."/>
            <person name="Newell A."/>
            <person name="Swingley W."/>
            <person name="Madigan M."/>
            <person name="Jung D."/>
            <person name="Asao M."/>
            <person name="Chen M."/>
            <person name="Loughlin P."/>
            <person name="Pan H."/>
            <person name="Lin S."/>
            <person name="Li N."/>
            <person name="Shaw J."/>
            <person name="Prado M."/>
            <person name="Sherman C."/>
            <person name="Li X."/>
            <person name="Tang J."/>
            <person name="Blankenship R."/>
            <person name="Zhao T."/>
            <person name="Touchman J."/>
            <person name="Sattley M."/>
        </authorList>
    </citation>
    <scope>NUCLEOTIDE SEQUENCE [LARGE SCALE GENOMIC DNA]</scope>
    <source>
        <strain evidence="1 2">ANT.BR</strain>
    </source>
</reference>
<keyword evidence="2" id="KW-1185">Reference proteome</keyword>
<dbReference type="Proteomes" id="UP000185911">
    <property type="component" value="Unassembled WGS sequence"/>
</dbReference>
<name>A0A1Q8Y931_9BURK</name>